<dbReference type="Gene3D" id="3.60.15.10">
    <property type="entry name" value="Ribonuclease Z/Hydroxyacylglutathione hydrolase-like"/>
    <property type="match status" value="1"/>
</dbReference>
<reference evidence="3" key="1">
    <citation type="submission" date="2023-08" db="EMBL/GenBank/DDBJ databases">
        <title>Emergence of clinically-relevant ST2 carbapenem-resistant Acinetobacter baumannii strains in hospital sewages in Zhejiang, East of China.</title>
        <authorList>
            <person name="Kaichao C."/>
            <person name="Zhang R."/>
        </authorList>
    </citation>
    <scope>NUCLEOTIDE SEQUENCE</scope>
    <source>
        <strain evidence="3">M-RB-37</strain>
    </source>
</reference>
<dbReference type="InterPro" id="IPR001279">
    <property type="entry name" value="Metallo-B-lactamas"/>
</dbReference>
<gene>
    <name evidence="3" type="ORF">RFH47_14120</name>
</gene>
<dbReference type="RefSeq" id="WP_308981965.1">
    <property type="nucleotide sequence ID" value="NZ_JAVIDL010000036.1"/>
</dbReference>
<feature type="domain" description="Metallo-beta-lactamase" evidence="2">
    <location>
        <begin position="38"/>
        <end position="220"/>
    </location>
</feature>
<dbReference type="SUPFAM" id="SSF56281">
    <property type="entry name" value="Metallo-hydrolase/oxidoreductase"/>
    <property type="match status" value="1"/>
</dbReference>
<proteinExistence type="predicted"/>
<dbReference type="InterPro" id="IPR050855">
    <property type="entry name" value="NDM-1-like"/>
</dbReference>
<sequence length="288" mass="31721">MNKYASTLTLSTIFLSTAIFAAPLNFQTYNPQTQAIFPVSSTLISGDKNAILVDAQFSVKDGENLVKMIQASGKNLSEIIITAGDPDFYFGLEPIVKAFPNAKVVATAEVVKHIEATKKDKLAYWGPILKENAPQNVIVPTVLSNHSLTLDGEKIEVKSAQSYAAYLWVPSNRTILGGVGVSSGIHLWTADTQTLQSRKDWLNTLSKMKQLHPSTVIPGHYLGDIPKGGQSIDFTAQYLKNYEKILKNQKYKDSSKVIAEVKKIYPTLNEESSLELSSKVHTGEMSWK</sequence>
<evidence type="ECO:0000313" key="3">
    <source>
        <dbReference type="EMBL" id="MDQ8936858.1"/>
    </source>
</evidence>
<evidence type="ECO:0000313" key="4">
    <source>
        <dbReference type="Proteomes" id="UP001243844"/>
    </source>
</evidence>
<accession>A0AAW8JDE2</accession>
<name>A0AAW8JDE2_9GAMM</name>
<organism evidence="3 4">
    <name type="scientific">Acinetobacter rudis</name>
    <dbReference type="NCBI Taxonomy" id="632955"/>
    <lineage>
        <taxon>Bacteria</taxon>
        <taxon>Pseudomonadati</taxon>
        <taxon>Pseudomonadota</taxon>
        <taxon>Gammaproteobacteria</taxon>
        <taxon>Moraxellales</taxon>
        <taxon>Moraxellaceae</taxon>
        <taxon>Acinetobacter</taxon>
    </lineage>
</organism>
<evidence type="ECO:0000259" key="2">
    <source>
        <dbReference type="SMART" id="SM00849"/>
    </source>
</evidence>
<dbReference type="PANTHER" id="PTHR42951:SF14">
    <property type="entry name" value="METALLO-BETA-LACTAMASE SUPERFAMILY PROTEIN"/>
    <property type="match status" value="1"/>
</dbReference>
<dbReference type="Proteomes" id="UP001243844">
    <property type="component" value="Unassembled WGS sequence"/>
</dbReference>
<comment type="caution">
    <text evidence="3">The sequence shown here is derived from an EMBL/GenBank/DDBJ whole genome shotgun (WGS) entry which is preliminary data.</text>
</comment>
<protein>
    <submittedName>
        <fullName evidence="3">Vmh family MBL fold metallo-hydrolase</fullName>
    </submittedName>
</protein>
<keyword evidence="1" id="KW-0732">Signal</keyword>
<dbReference type="SMART" id="SM00849">
    <property type="entry name" value="Lactamase_B"/>
    <property type="match status" value="1"/>
</dbReference>
<dbReference type="Pfam" id="PF00753">
    <property type="entry name" value="Lactamase_B"/>
    <property type="match status" value="1"/>
</dbReference>
<feature type="signal peptide" evidence="1">
    <location>
        <begin position="1"/>
        <end position="21"/>
    </location>
</feature>
<evidence type="ECO:0000256" key="1">
    <source>
        <dbReference type="SAM" id="SignalP"/>
    </source>
</evidence>
<dbReference type="PANTHER" id="PTHR42951">
    <property type="entry name" value="METALLO-BETA-LACTAMASE DOMAIN-CONTAINING"/>
    <property type="match status" value="1"/>
</dbReference>
<dbReference type="CDD" id="cd07739">
    <property type="entry name" value="metallo-hydrolase-like_MBL-fold"/>
    <property type="match status" value="1"/>
</dbReference>
<feature type="chain" id="PRO_5043600198" evidence="1">
    <location>
        <begin position="22"/>
        <end position="288"/>
    </location>
</feature>
<dbReference type="AlphaFoldDB" id="A0AAW8JDE2"/>
<dbReference type="NCBIfam" id="NF040580">
    <property type="entry name" value="MBL_fold_Vmh"/>
    <property type="match status" value="1"/>
</dbReference>
<dbReference type="InterPro" id="IPR036866">
    <property type="entry name" value="RibonucZ/Hydroxyglut_hydro"/>
</dbReference>
<dbReference type="EMBL" id="JAVIDL010000036">
    <property type="protein sequence ID" value="MDQ8936858.1"/>
    <property type="molecule type" value="Genomic_DNA"/>
</dbReference>